<proteinExistence type="predicted"/>
<dbReference type="GO" id="GO:0044528">
    <property type="term" value="P:regulation of mitochondrial mRNA stability"/>
    <property type="evidence" value="ECO:0007669"/>
    <property type="project" value="InterPro"/>
</dbReference>
<dbReference type="EMBL" id="HADW01014718">
    <property type="protein sequence ID" value="SBP16118.1"/>
    <property type="molecule type" value="Transcribed_RNA"/>
</dbReference>
<evidence type="ECO:0000259" key="3">
    <source>
        <dbReference type="PROSITE" id="PS51286"/>
    </source>
</evidence>
<gene>
    <name evidence="4" type="primary">FASTKD5</name>
</gene>
<dbReference type="PROSITE" id="PS51286">
    <property type="entry name" value="RAP"/>
    <property type="match status" value="1"/>
</dbReference>
<dbReference type="Pfam" id="PF06743">
    <property type="entry name" value="FAST_1"/>
    <property type="match status" value="1"/>
</dbReference>
<comment type="subcellular location">
    <subcellularLocation>
        <location evidence="1">Mitochondrion</location>
    </subcellularLocation>
</comment>
<dbReference type="PANTHER" id="PTHR21228:SF70">
    <property type="entry name" value="FAST KINASE DOMAIN-CONTAINING PROTEIN 5, MITOCHONDRIAL"/>
    <property type="match status" value="1"/>
</dbReference>
<feature type="domain" description="RAP" evidence="3">
    <location>
        <begin position="733"/>
        <end position="793"/>
    </location>
</feature>
<dbReference type="InterPro" id="IPR013584">
    <property type="entry name" value="RAP"/>
</dbReference>
<evidence type="ECO:0000256" key="2">
    <source>
        <dbReference type="ARBA" id="ARBA00023128"/>
    </source>
</evidence>
<dbReference type="GO" id="GO:0000963">
    <property type="term" value="P:mitochondrial RNA processing"/>
    <property type="evidence" value="ECO:0007669"/>
    <property type="project" value="TreeGrafter"/>
</dbReference>
<dbReference type="GO" id="GO:0003723">
    <property type="term" value="F:RNA binding"/>
    <property type="evidence" value="ECO:0007669"/>
    <property type="project" value="TreeGrafter"/>
</dbReference>
<dbReference type="AlphaFoldDB" id="A0A1A7XDP9"/>
<dbReference type="PANTHER" id="PTHR21228">
    <property type="entry name" value="FAST LEU-RICH DOMAIN-CONTAINING"/>
    <property type="match status" value="1"/>
</dbReference>
<sequence length="799" mass="91450">MAACVLYWRAARLRSLLNWRNCFTRAQHFRSEDGITDQAEKEVLHHQENSFHVGYSLHYNPLPYHCAVWKSSNSHCQTNNNEDDECIFPQAPSFWQQGSHYSLCCSRHLSSSKNTLLDLAFNKVPESKRPSALQYHNRKPELSGVKVDPRAFLKCRPEYASVTLDLNDRPHPIEWGDVLPFLQKVSVLKGKMKPSDVSESFVKLSKLHPDKLTLLRSDQRFIMLLRYSVQHLRLFFLPQLLEVLESFVWLDVPSSHTVLEVYEAELCHRANQMSLHQMLLAADLWRCIGKQTPQFLQCLYDSFNQHLRQVGVPELVQILYIIGEGRHCPKDLIHSLEQLLLRHLHRLHPEEIGTICLGLFKSQTSISEGAVTRIVDCAFSFVTEMSDFAMVNVMKYLRFSYLFHRAWLEAMAQEVPRRAHGMAVQGLMHLALTCSALHYRNDRILTAIAEKIPLLMPYCRNKDSCKLLWAFGTLGFLPSQNPSFYPSLTETLRQRKAEFQRYPEHLLTGLLGLAFVSQFPEDLVALALSPDFVSLALKSTQLELKKDLLTLDGAVALELPRWTGPRLSLELREEVAEMLWKFVQSDVCQKPEVLEAESALQDLLGGEKFVCKRMILPHTRSIDLEVHLDSTGQPIPVNPSILEHHISISPSHPSWENLNSGVIITDKLLAQLINGRNSPDSPASSARIEPAHLHRLPPDEGGRLFDSVLDLTSDVTKSLTKPRGLESKDPVKVAVQISNRNHYCSQSQRLLGFHAMKRRHLKMAGYRIVELGLQEWMPMLRKSRKEKLAYLHCKIYESL</sequence>
<dbReference type="InterPro" id="IPR013579">
    <property type="entry name" value="FAST_2"/>
</dbReference>
<dbReference type="GO" id="GO:0005759">
    <property type="term" value="C:mitochondrial matrix"/>
    <property type="evidence" value="ECO:0007669"/>
    <property type="project" value="TreeGrafter"/>
</dbReference>
<evidence type="ECO:0000256" key="1">
    <source>
        <dbReference type="ARBA" id="ARBA00004173"/>
    </source>
</evidence>
<dbReference type="Pfam" id="PF08373">
    <property type="entry name" value="RAP"/>
    <property type="match status" value="1"/>
</dbReference>
<accession>A0A1A7XDP9</accession>
<keyword evidence="2" id="KW-0496">Mitochondrion</keyword>
<dbReference type="Pfam" id="PF08368">
    <property type="entry name" value="FAST_2"/>
    <property type="match status" value="1"/>
</dbReference>
<reference evidence="4" key="1">
    <citation type="submission" date="2016-05" db="EMBL/GenBank/DDBJ databases">
        <authorList>
            <person name="Lavstsen T."/>
            <person name="Jespersen J.S."/>
        </authorList>
    </citation>
    <scope>NUCLEOTIDE SEQUENCE</scope>
    <source>
        <tissue evidence="4">Brain</tissue>
    </source>
</reference>
<evidence type="ECO:0000313" key="4">
    <source>
        <dbReference type="EMBL" id="SBP16118.1"/>
    </source>
</evidence>
<dbReference type="GO" id="GO:0016301">
    <property type="term" value="F:kinase activity"/>
    <property type="evidence" value="ECO:0007669"/>
    <property type="project" value="UniProtKB-KW"/>
</dbReference>
<dbReference type="SMART" id="SM00952">
    <property type="entry name" value="RAP"/>
    <property type="match status" value="1"/>
</dbReference>
<organism evidence="4">
    <name type="scientific">Iconisemion striatum</name>
    <dbReference type="NCBI Taxonomy" id="60296"/>
    <lineage>
        <taxon>Eukaryota</taxon>
        <taxon>Metazoa</taxon>
        <taxon>Chordata</taxon>
        <taxon>Craniata</taxon>
        <taxon>Vertebrata</taxon>
        <taxon>Euteleostomi</taxon>
        <taxon>Actinopterygii</taxon>
        <taxon>Neopterygii</taxon>
        <taxon>Teleostei</taxon>
        <taxon>Neoteleostei</taxon>
        <taxon>Acanthomorphata</taxon>
        <taxon>Ovalentaria</taxon>
        <taxon>Atherinomorphae</taxon>
        <taxon>Cyprinodontiformes</taxon>
        <taxon>Nothobranchiidae</taxon>
        <taxon>Iconisemion</taxon>
    </lineage>
</organism>
<dbReference type="InterPro" id="IPR050870">
    <property type="entry name" value="FAST_kinase"/>
</dbReference>
<protein>
    <submittedName>
        <fullName evidence="4">FAST kinase domains 5</fullName>
    </submittedName>
</protein>
<dbReference type="InterPro" id="IPR010622">
    <property type="entry name" value="FAST_Leu-rich"/>
</dbReference>
<name>A0A1A7XDP9_9TELE</name>
<reference evidence="4" key="2">
    <citation type="submission" date="2016-06" db="EMBL/GenBank/DDBJ databases">
        <title>The genome of a short-lived fish provides insights into sex chromosome evolution and the genetic control of aging.</title>
        <authorList>
            <person name="Reichwald K."/>
            <person name="Felder M."/>
            <person name="Petzold A."/>
            <person name="Koch P."/>
            <person name="Groth M."/>
            <person name="Platzer M."/>
        </authorList>
    </citation>
    <scope>NUCLEOTIDE SEQUENCE</scope>
    <source>
        <tissue evidence="4">Brain</tissue>
    </source>
</reference>
<keyword evidence="4" id="KW-0808">Transferase</keyword>
<dbReference type="GO" id="GO:0035770">
    <property type="term" value="C:ribonucleoprotein granule"/>
    <property type="evidence" value="ECO:0007669"/>
    <property type="project" value="TreeGrafter"/>
</dbReference>
<keyword evidence="4" id="KW-0418">Kinase</keyword>